<organism evidence="1 2">
    <name type="scientific">Trichinella spiralis</name>
    <name type="common">Trichina worm</name>
    <dbReference type="NCBI Taxonomy" id="6334"/>
    <lineage>
        <taxon>Eukaryota</taxon>
        <taxon>Metazoa</taxon>
        <taxon>Ecdysozoa</taxon>
        <taxon>Nematoda</taxon>
        <taxon>Enoplea</taxon>
        <taxon>Dorylaimia</taxon>
        <taxon>Trichinellida</taxon>
        <taxon>Trichinellidae</taxon>
        <taxon>Trichinella</taxon>
    </lineage>
</organism>
<sequence length="102" mass="11435">MTSSPLRHTVHSSYRPNGGYKFGLMLDKFKFLIHATSNNLLSCQTNVTMQSSNKIPMSAVSWNCSIEYPSILAPWSSSVLHGRNSTLTFTETQRPESLCHNN</sequence>
<evidence type="ECO:0000313" key="1">
    <source>
        <dbReference type="EMBL" id="KRY28021.1"/>
    </source>
</evidence>
<accession>A0A0V1ATC9</accession>
<reference evidence="1 2" key="1">
    <citation type="submission" date="2015-01" db="EMBL/GenBank/DDBJ databases">
        <title>Evolution of Trichinella species and genotypes.</title>
        <authorList>
            <person name="Korhonen P.K."/>
            <person name="Edoardo P."/>
            <person name="Giuseppe L.R."/>
            <person name="Gasser R.B."/>
        </authorList>
    </citation>
    <scope>NUCLEOTIDE SEQUENCE [LARGE SCALE GENOMIC DNA]</scope>
    <source>
        <strain evidence="1">ISS3</strain>
    </source>
</reference>
<evidence type="ECO:0000313" key="2">
    <source>
        <dbReference type="Proteomes" id="UP000054776"/>
    </source>
</evidence>
<protein>
    <submittedName>
        <fullName evidence="1">Uncharacterized protein</fullName>
    </submittedName>
</protein>
<gene>
    <name evidence="1" type="ORF">T01_2643</name>
</gene>
<name>A0A0V1ATC9_TRISP</name>
<comment type="caution">
    <text evidence="1">The sequence shown here is derived from an EMBL/GenBank/DDBJ whole genome shotgun (WGS) entry which is preliminary data.</text>
</comment>
<dbReference type="InParanoid" id="A0A0V1ATC9"/>
<keyword evidence="2" id="KW-1185">Reference proteome</keyword>
<proteinExistence type="predicted"/>
<dbReference type="AlphaFoldDB" id="A0A0V1ATC9"/>
<dbReference type="Proteomes" id="UP000054776">
    <property type="component" value="Unassembled WGS sequence"/>
</dbReference>
<dbReference type="EMBL" id="JYDH01000223">
    <property type="protein sequence ID" value="KRY28021.1"/>
    <property type="molecule type" value="Genomic_DNA"/>
</dbReference>